<comment type="subcellular location">
    <subcellularLocation>
        <location evidence="1">Cell membrane</location>
        <topology evidence="1">Multi-pass membrane protein</topology>
    </subcellularLocation>
</comment>
<feature type="transmembrane region" description="Helical" evidence="8">
    <location>
        <begin position="43"/>
        <end position="60"/>
    </location>
</feature>
<evidence type="ECO:0000259" key="9">
    <source>
        <dbReference type="Pfam" id="PF01545"/>
    </source>
</evidence>
<dbReference type="RefSeq" id="WP_075756468.1">
    <property type="nucleotide sequence ID" value="NZ_LT608335.1"/>
</dbReference>
<dbReference type="GO" id="GO:0006882">
    <property type="term" value="P:intracellular zinc ion homeostasis"/>
    <property type="evidence" value="ECO:0007669"/>
    <property type="project" value="TreeGrafter"/>
</dbReference>
<evidence type="ECO:0000256" key="4">
    <source>
        <dbReference type="ARBA" id="ARBA00022475"/>
    </source>
</evidence>
<evidence type="ECO:0000256" key="8">
    <source>
        <dbReference type="SAM" id="Phobius"/>
    </source>
</evidence>
<dbReference type="SUPFAM" id="SSF160240">
    <property type="entry name" value="Cation efflux protein cytoplasmic domain-like"/>
    <property type="match status" value="1"/>
</dbReference>
<feature type="transmembrane region" description="Helical" evidence="8">
    <location>
        <begin position="152"/>
        <end position="171"/>
    </location>
</feature>
<keyword evidence="3" id="KW-0813">Transport</keyword>
<proteinExistence type="inferred from homology"/>
<dbReference type="GO" id="GO:0005886">
    <property type="term" value="C:plasma membrane"/>
    <property type="evidence" value="ECO:0007669"/>
    <property type="project" value="UniProtKB-SubCell"/>
</dbReference>
<feature type="domain" description="Cation efflux protein cytoplasmic" evidence="10">
    <location>
        <begin position="211"/>
        <end position="288"/>
    </location>
</feature>
<evidence type="ECO:0000256" key="7">
    <source>
        <dbReference type="ARBA" id="ARBA00023136"/>
    </source>
</evidence>
<dbReference type="PANTHER" id="PTHR43840">
    <property type="entry name" value="MITOCHONDRIAL METAL TRANSPORTER 1-RELATED"/>
    <property type="match status" value="1"/>
</dbReference>
<dbReference type="Pfam" id="PF01545">
    <property type="entry name" value="Cation_efflux"/>
    <property type="match status" value="1"/>
</dbReference>
<evidence type="ECO:0000313" key="11">
    <source>
        <dbReference type="EMBL" id="SCM82290.1"/>
    </source>
</evidence>
<dbReference type="GO" id="GO:0015086">
    <property type="term" value="F:cadmium ion transmembrane transporter activity"/>
    <property type="evidence" value="ECO:0007669"/>
    <property type="project" value="TreeGrafter"/>
</dbReference>
<dbReference type="PANTHER" id="PTHR43840:SF15">
    <property type="entry name" value="MITOCHONDRIAL METAL TRANSPORTER 1-RELATED"/>
    <property type="match status" value="1"/>
</dbReference>
<dbReference type="SUPFAM" id="SSF161111">
    <property type="entry name" value="Cation efflux protein transmembrane domain-like"/>
    <property type="match status" value="1"/>
</dbReference>
<evidence type="ECO:0000256" key="5">
    <source>
        <dbReference type="ARBA" id="ARBA00022692"/>
    </source>
</evidence>
<keyword evidence="5 8" id="KW-0812">Transmembrane</keyword>
<feature type="transmembrane region" description="Helical" evidence="8">
    <location>
        <begin position="12"/>
        <end position="37"/>
    </location>
</feature>
<feature type="transmembrane region" description="Helical" evidence="8">
    <location>
        <begin position="177"/>
        <end position="196"/>
    </location>
</feature>
<feature type="transmembrane region" description="Helical" evidence="8">
    <location>
        <begin position="113"/>
        <end position="131"/>
    </location>
</feature>
<dbReference type="InterPro" id="IPR002524">
    <property type="entry name" value="Cation_efflux"/>
</dbReference>
<dbReference type="InterPro" id="IPR058533">
    <property type="entry name" value="Cation_efflux_TM"/>
</dbReference>
<dbReference type="Gene3D" id="3.30.70.1350">
    <property type="entry name" value="Cation efflux protein, cytoplasmic domain"/>
    <property type="match status" value="1"/>
</dbReference>
<dbReference type="FunFam" id="1.20.1510.10:FF:000006">
    <property type="entry name" value="Divalent cation efflux transporter"/>
    <property type="match status" value="1"/>
</dbReference>
<dbReference type="Gene3D" id="1.20.1510.10">
    <property type="entry name" value="Cation efflux protein transmembrane domain"/>
    <property type="match status" value="1"/>
</dbReference>
<keyword evidence="6 8" id="KW-1133">Transmembrane helix</keyword>
<keyword evidence="7 8" id="KW-0472">Membrane</keyword>
<evidence type="ECO:0000259" key="10">
    <source>
        <dbReference type="Pfam" id="PF16916"/>
    </source>
</evidence>
<evidence type="ECO:0000256" key="1">
    <source>
        <dbReference type="ARBA" id="ARBA00004651"/>
    </source>
</evidence>
<feature type="transmembrane region" description="Helical" evidence="8">
    <location>
        <begin position="81"/>
        <end position="101"/>
    </location>
</feature>
<dbReference type="EMBL" id="FMJE01000005">
    <property type="protein sequence ID" value="SCM82290.1"/>
    <property type="molecule type" value="Genomic_DNA"/>
</dbReference>
<sequence>MDKDYNQLKQKTARLSVVSNTLLVALKLFVGIMTGAVSIISEAAHSGVDLIAALVAYFAVKKSAQPPDDQHAYGHGKIENLSAAFEAVLIVLAALWIVYEAVDKINNPHVPEYLEYGLIVMALSVAVNYWVSSKLYAVARLTGSQALEADALHLRADIWTSMGVFIGLVIIKLTNLYWLDPVIAIVVAVIVFKAGFSMTMKSIYELTDVSLPPAEEEIIRGIVYAHPAVIAFHQLRTRRSGSWRLIDMHIVLQKNMHLDKAHAVCDELEALIKQQFVPCDVTIHLEPCDYTEGFSTCPVECSENCKRD</sequence>
<evidence type="ECO:0000256" key="2">
    <source>
        <dbReference type="ARBA" id="ARBA00008114"/>
    </source>
</evidence>
<name>A0A212LXT4_9FIRM</name>
<accession>A0A212LXT4</accession>
<dbReference type="InterPro" id="IPR036837">
    <property type="entry name" value="Cation_efflux_CTD_sf"/>
</dbReference>
<dbReference type="InterPro" id="IPR027470">
    <property type="entry name" value="Cation_efflux_CTD"/>
</dbReference>
<dbReference type="AlphaFoldDB" id="A0A212LXT4"/>
<evidence type="ECO:0000256" key="3">
    <source>
        <dbReference type="ARBA" id="ARBA00022448"/>
    </source>
</evidence>
<dbReference type="FunFam" id="3.30.70.1350:FF:000002">
    <property type="entry name" value="Ferrous-iron efflux pump FieF"/>
    <property type="match status" value="1"/>
</dbReference>
<comment type="similarity">
    <text evidence="2">Belongs to the cation diffusion facilitator (CDF) transporter (TC 2.A.4) family.</text>
</comment>
<dbReference type="InterPro" id="IPR050291">
    <property type="entry name" value="CDF_Transporter"/>
</dbReference>
<evidence type="ECO:0000256" key="6">
    <source>
        <dbReference type="ARBA" id="ARBA00022989"/>
    </source>
</evidence>
<dbReference type="NCBIfam" id="TIGR01297">
    <property type="entry name" value="CDF"/>
    <property type="match status" value="1"/>
</dbReference>
<reference evidence="11" key="1">
    <citation type="submission" date="2016-08" db="EMBL/GenBank/DDBJ databases">
        <authorList>
            <person name="Seilhamer J.J."/>
        </authorList>
    </citation>
    <scope>NUCLEOTIDE SEQUENCE</scope>
    <source>
        <strain evidence="11">86</strain>
    </source>
</reference>
<dbReference type="InterPro" id="IPR027469">
    <property type="entry name" value="Cation_efflux_TMD_sf"/>
</dbReference>
<organism evidence="11">
    <name type="scientific">uncultured Sporomusa sp</name>
    <dbReference type="NCBI Taxonomy" id="307249"/>
    <lineage>
        <taxon>Bacteria</taxon>
        <taxon>Bacillati</taxon>
        <taxon>Bacillota</taxon>
        <taxon>Negativicutes</taxon>
        <taxon>Selenomonadales</taxon>
        <taxon>Sporomusaceae</taxon>
        <taxon>Sporomusa</taxon>
        <taxon>environmental samples</taxon>
    </lineage>
</organism>
<protein>
    <submittedName>
        <fullName evidence="11">Cation-efflux pump FieF</fullName>
    </submittedName>
</protein>
<gene>
    <name evidence="11" type="primary">fieF</name>
    <name evidence="11" type="ORF">KL86SPO_50061</name>
</gene>
<keyword evidence="4" id="KW-1003">Cell membrane</keyword>
<feature type="domain" description="Cation efflux protein transmembrane" evidence="9">
    <location>
        <begin position="15"/>
        <end position="206"/>
    </location>
</feature>
<dbReference type="GO" id="GO:0015341">
    <property type="term" value="F:zinc efflux antiporter activity"/>
    <property type="evidence" value="ECO:0007669"/>
    <property type="project" value="TreeGrafter"/>
</dbReference>
<dbReference type="Pfam" id="PF16916">
    <property type="entry name" value="ZT_dimer"/>
    <property type="match status" value="1"/>
</dbReference>
<dbReference type="GO" id="GO:0015093">
    <property type="term" value="F:ferrous iron transmembrane transporter activity"/>
    <property type="evidence" value="ECO:0007669"/>
    <property type="project" value="TreeGrafter"/>
</dbReference>